<keyword evidence="8" id="KW-1185">Reference proteome</keyword>
<dbReference type="PROSITE" id="PS51767">
    <property type="entry name" value="PEPTIDASE_A1"/>
    <property type="match status" value="1"/>
</dbReference>
<dbReference type="SUPFAM" id="SSF50630">
    <property type="entry name" value="Acid proteases"/>
    <property type="match status" value="1"/>
</dbReference>
<feature type="compositionally biased region" description="Polar residues" evidence="4">
    <location>
        <begin position="634"/>
        <end position="658"/>
    </location>
</feature>
<evidence type="ECO:0000256" key="5">
    <source>
        <dbReference type="SAM" id="SignalP"/>
    </source>
</evidence>
<keyword evidence="5" id="KW-0732">Signal</keyword>
<proteinExistence type="inferred from homology"/>
<evidence type="ECO:0000313" key="7">
    <source>
        <dbReference type="EMBL" id="UNI19363.1"/>
    </source>
</evidence>
<evidence type="ECO:0000256" key="3">
    <source>
        <dbReference type="PIRSR" id="PIRSR601461-2"/>
    </source>
</evidence>
<reference evidence="7" key="1">
    <citation type="submission" date="2021-11" db="EMBL/GenBank/DDBJ databases">
        <title>Purpureocillium_takamizusanense_genome.</title>
        <authorList>
            <person name="Nguyen N.-H."/>
        </authorList>
    </citation>
    <scope>NUCLEOTIDE SEQUENCE</scope>
    <source>
        <strain evidence="7">PT3</strain>
    </source>
</reference>
<feature type="active site" evidence="2">
    <location>
        <position position="291"/>
    </location>
</feature>
<gene>
    <name evidence="7" type="ORF">JDV02_005549</name>
</gene>
<keyword evidence="3" id="KW-1015">Disulfide bond</keyword>
<dbReference type="InterPro" id="IPR033121">
    <property type="entry name" value="PEPTIDASE_A1"/>
</dbReference>
<evidence type="ECO:0000256" key="1">
    <source>
        <dbReference type="ARBA" id="ARBA00007447"/>
    </source>
</evidence>
<feature type="disulfide bond" evidence="3">
    <location>
        <begin position="325"/>
        <end position="358"/>
    </location>
</feature>
<dbReference type="OrthoDB" id="771136at2759"/>
<name>A0A9Q8QGQ3_9HYPO</name>
<dbReference type="PRINTS" id="PR00792">
    <property type="entry name" value="PEPSIN"/>
</dbReference>
<dbReference type="AlphaFoldDB" id="A0A9Q8QGQ3"/>
<feature type="region of interest" description="Disordered" evidence="4">
    <location>
        <begin position="634"/>
        <end position="688"/>
    </location>
</feature>
<dbReference type="EMBL" id="CP086357">
    <property type="protein sequence ID" value="UNI19363.1"/>
    <property type="molecule type" value="Genomic_DNA"/>
</dbReference>
<dbReference type="Pfam" id="PF00026">
    <property type="entry name" value="Asp"/>
    <property type="match status" value="1"/>
</dbReference>
<dbReference type="PANTHER" id="PTHR47966">
    <property type="entry name" value="BETA-SITE APP-CLEAVING ENZYME, ISOFORM A-RELATED"/>
    <property type="match status" value="1"/>
</dbReference>
<dbReference type="RefSeq" id="XP_047842844.1">
    <property type="nucleotide sequence ID" value="XM_047986860.1"/>
</dbReference>
<evidence type="ECO:0000256" key="2">
    <source>
        <dbReference type="PIRSR" id="PIRSR601461-1"/>
    </source>
</evidence>
<feature type="signal peptide" evidence="5">
    <location>
        <begin position="1"/>
        <end position="16"/>
    </location>
</feature>
<dbReference type="Gene3D" id="2.40.70.10">
    <property type="entry name" value="Acid Proteases"/>
    <property type="match status" value="2"/>
</dbReference>
<accession>A0A9Q8QGQ3</accession>
<dbReference type="GeneID" id="72067498"/>
<dbReference type="GO" id="GO:0004190">
    <property type="term" value="F:aspartic-type endopeptidase activity"/>
    <property type="evidence" value="ECO:0007669"/>
    <property type="project" value="InterPro"/>
</dbReference>
<dbReference type="KEGG" id="ptkz:JDV02_005549"/>
<evidence type="ECO:0000256" key="4">
    <source>
        <dbReference type="SAM" id="MobiDB-lite"/>
    </source>
</evidence>
<evidence type="ECO:0000313" key="8">
    <source>
        <dbReference type="Proteomes" id="UP000829364"/>
    </source>
</evidence>
<sequence>MLSSLLFAAATATATATASLGALALSPQTGSNAAAVDEHPGILSFPVTATTKYSVTNGGSSATEKRQTAVDIISQNQGTFYTIDLVLGTPGQKVTVVFDTGSAELWVNPNCAKSYDPTLCSKFGRFTGSQTLVDAHANGEIRYGTGVVELAYVYDYVQLGPAKLSQQIFGVALDSNFTVTGIMGAGPMGATWNSSYPLVVDSLAQQGFISSRAFSLDLRKIGDARGSVTFGGVDTKKFSGTLEKRPIIPGKETPDRTIRYWVYLDGMAVTYSNNTFRSVFRKVNGVPVFLDSGGTLCQLPTSVIKELLRSFPSAKKNGKVYTVDCPAADSDWTVDFYFGKTVVRAPVNDFIWRSGKYCILGAYENDKEAILGDTFLRAAYVVYDQDNQNIHIANNEDCGSNLIPIGKGPDAVPSVTGDTTTSWRSGTVSSTSITRSSNFTALGNYTWTVPTRTPTGTGSSATTTTTTSSLPTVTSTVKTTRTYTITSCAPTVTNCDIGKVVTEVSTFYTTYCPSSTSTSTSTSSTSSTSIQTSRATNITTGTARASVPNSMSTTPVYTLPYRYTCRYGPKPCPSETRPPAPVVTMHSVVTQSTTVKVPGCASCSGTSLISSSSSSSSYSISGFGGASSGVNTTTSATLPSFPPQASATAGKPVSSSRSEPILGSPTTPCGSTCSSTLQAPPTATGAGGRRFDAPGSAALAVVGVAAFAFW</sequence>
<feature type="domain" description="Peptidase A1" evidence="6">
    <location>
        <begin position="81"/>
        <end position="393"/>
    </location>
</feature>
<dbReference type="InterPro" id="IPR001461">
    <property type="entry name" value="Aspartic_peptidase_A1"/>
</dbReference>
<feature type="region of interest" description="Disordered" evidence="4">
    <location>
        <begin position="513"/>
        <end position="547"/>
    </location>
</feature>
<dbReference type="InterPro" id="IPR021109">
    <property type="entry name" value="Peptidase_aspartic_dom_sf"/>
</dbReference>
<feature type="chain" id="PRO_5040404335" description="Peptidase A1 domain-containing protein" evidence="5">
    <location>
        <begin position="17"/>
        <end position="710"/>
    </location>
</feature>
<dbReference type="Proteomes" id="UP000829364">
    <property type="component" value="Chromosome 4"/>
</dbReference>
<dbReference type="GO" id="GO:0006508">
    <property type="term" value="P:proteolysis"/>
    <property type="evidence" value="ECO:0007669"/>
    <property type="project" value="InterPro"/>
</dbReference>
<evidence type="ECO:0000259" key="6">
    <source>
        <dbReference type="PROSITE" id="PS51767"/>
    </source>
</evidence>
<protein>
    <recommendedName>
        <fullName evidence="6">Peptidase A1 domain-containing protein</fullName>
    </recommendedName>
</protein>
<organism evidence="7 8">
    <name type="scientific">Purpureocillium takamizusanense</name>
    <dbReference type="NCBI Taxonomy" id="2060973"/>
    <lineage>
        <taxon>Eukaryota</taxon>
        <taxon>Fungi</taxon>
        <taxon>Dikarya</taxon>
        <taxon>Ascomycota</taxon>
        <taxon>Pezizomycotina</taxon>
        <taxon>Sordariomycetes</taxon>
        <taxon>Hypocreomycetidae</taxon>
        <taxon>Hypocreales</taxon>
        <taxon>Ophiocordycipitaceae</taxon>
        <taxon>Purpureocillium</taxon>
    </lineage>
</organism>
<comment type="similarity">
    <text evidence="1">Belongs to the peptidase A1 family.</text>
</comment>
<feature type="compositionally biased region" description="Low complexity" evidence="4">
    <location>
        <begin position="513"/>
        <end position="533"/>
    </location>
</feature>
<dbReference type="PANTHER" id="PTHR47966:SF65">
    <property type="entry name" value="ASPARTIC-TYPE ENDOPEPTIDASE"/>
    <property type="match status" value="1"/>
</dbReference>
<feature type="compositionally biased region" description="Polar residues" evidence="4">
    <location>
        <begin position="534"/>
        <end position="547"/>
    </location>
</feature>
<feature type="compositionally biased region" description="Low complexity" evidence="4">
    <location>
        <begin position="663"/>
        <end position="676"/>
    </location>
</feature>
<feature type="region of interest" description="Disordered" evidence="4">
    <location>
        <begin position="450"/>
        <end position="469"/>
    </location>
</feature>
<feature type="active site" evidence="2">
    <location>
        <position position="99"/>
    </location>
</feature>